<dbReference type="PANTHER" id="PTHR24291">
    <property type="entry name" value="CYTOCHROME P450 FAMILY 4"/>
    <property type="match status" value="1"/>
</dbReference>
<comment type="cofactor">
    <cofactor evidence="1">
        <name>heme</name>
        <dbReference type="ChEBI" id="CHEBI:30413"/>
    </cofactor>
</comment>
<sequence length="117" mass="13758">MTFIYMIHRSPDIYPNPEVFDPDRFLPENYLCKFRVCTGQKFAFAEQKVVLATILRRFKITSLIQRDKVHVVPELVLTAKPGLFMKFERRHCDLNNNLDLEPSKNSHMISNSIKESE</sequence>
<dbReference type="PANTHER" id="PTHR24291:SF189">
    <property type="entry name" value="CYTOCHROME P450 4C3-RELATED"/>
    <property type="match status" value="1"/>
</dbReference>
<keyword evidence="7" id="KW-0503">Monooxygenase</keyword>
<comment type="subcellular location">
    <subcellularLocation>
        <location evidence="2">Endoplasmic reticulum membrane</location>
    </subcellularLocation>
</comment>
<dbReference type="Pfam" id="PF00067">
    <property type="entry name" value="p450"/>
    <property type="match status" value="1"/>
</dbReference>
<accession>A0ABY6LDM1</accession>
<dbReference type="InterPro" id="IPR001128">
    <property type="entry name" value="Cyt_P450"/>
</dbReference>
<keyword evidence="7" id="KW-0560">Oxidoreductase</keyword>
<evidence type="ECO:0000256" key="6">
    <source>
        <dbReference type="ARBA" id="ARBA00023004"/>
    </source>
</evidence>
<dbReference type="InterPro" id="IPR050196">
    <property type="entry name" value="Cytochrome_P450_Monoox"/>
</dbReference>
<evidence type="ECO:0000256" key="8">
    <source>
        <dbReference type="ARBA" id="ARBA00023136"/>
    </source>
</evidence>
<evidence type="ECO:0000256" key="7">
    <source>
        <dbReference type="ARBA" id="ARBA00023033"/>
    </source>
</evidence>
<keyword evidence="6" id="KW-0408">Iron</keyword>
<name>A0ABY6LDM1_9ARAC</name>
<gene>
    <name evidence="9" type="ORF">LAZ67_15002237</name>
</gene>
<dbReference type="InterPro" id="IPR036396">
    <property type="entry name" value="Cyt_P450_sf"/>
</dbReference>
<evidence type="ECO:0000256" key="3">
    <source>
        <dbReference type="ARBA" id="ARBA00010617"/>
    </source>
</evidence>
<dbReference type="EMBL" id="CP092877">
    <property type="protein sequence ID" value="UYV77780.1"/>
    <property type="molecule type" value="Genomic_DNA"/>
</dbReference>
<dbReference type="Gene3D" id="1.10.630.10">
    <property type="entry name" value="Cytochrome P450"/>
    <property type="match status" value="1"/>
</dbReference>
<keyword evidence="4" id="KW-0479">Metal-binding</keyword>
<evidence type="ECO:0000313" key="9">
    <source>
        <dbReference type="EMBL" id="UYV77780.1"/>
    </source>
</evidence>
<keyword evidence="8" id="KW-0472">Membrane</keyword>
<evidence type="ECO:0000256" key="1">
    <source>
        <dbReference type="ARBA" id="ARBA00001971"/>
    </source>
</evidence>
<protein>
    <submittedName>
        <fullName evidence="9">CYP4V2</fullName>
    </submittedName>
</protein>
<dbReference type="Proteomes" id="UP001235939">
    <property type="component" value="Chromosome 15"/>
</dbReference>
<dbReference type="SUPFAM" id="SSF48264">
    <property type="entry name" value="Cytochrome P450"/>
    <property type="match status" value="1"/>
</dbReference>
<evidence type="ECO:0000256" key="2">
    <source>
        <dbReference type="ARBA" id="ARBA00004586"/>
    </source>
</evidence>
<proteinExistence type="inferred from homology"/>
<keyword evidence="5" id="KW-0256">Endoplasmic reticulum</keyword>
<keyword evidence="4" id="KW-0349">Heme</keyword>
<evidence type="ECO:0000256" key="5">
    <source>
        <dbReference type="ARBA" id="ARBA00022824"/>
    </source>
</evidence>
<comment type="similarity">
    <text evidence="3">Belongs to the cytochrome P450 family.</text>
</comment>
<keyword evidence="10" id="KW-1185">Reference proteome</keyword>
<evidence type="ECO:0000313" key="10">
    <source>
        <dbReference type="Proteomes" id="UP001235939"/>
    </source>
</evidence>
<evidence type="ECO:0000256" key="4">
    <source>
        <dbReference type="ARBA" id="ARBA00022617"/>
    </source>
</evidence>
<reference evidence="9 10" key="1">
    <citation type="submission" date="2022-01" db="EMBL/GenBank/DDBJ databases">
        <title>A chromosomal length assembly of Cordylochernes scorpioides.</title>
        <authorList>
            <person name="Zeh D."/>
            <person name="Zeh J."/>
        </authorList>
    </citation>
    <scope>NUCLEOTIDE SEQUENCE [LARGE SCALE GENOMIC DNA]</scope>
    <source>
        <strain evidence="9">IN4F17</strain>
        <tissue evidence="9">Whole Body</tissue>
    </source>
</reference>
<organism evidence="9 10">
    <name type="scientific">Cordylochernes scorpioides</name>
    <dbReference type="NCBI Taxonomy" id="51811"/>
    <lineage>
        <taxon>Eukaryota</taxon>
        <taxon>Metazoa</taxon>
        <taxon>Ecdysozoa</taxon>
        <taxon>Arthropoda</taxon>
        <taxon>Chelicerata</taxon>
        <taxon>Arachnida</taxon>
        <taxon>Pseudoscorpiones</taxon>
        <taxon>Cheliferoidea</taxon>
        <taxon>Chernetidae</taxon>
        <taxon>Cordylochernes</taxon>
    </lineage>
</organism>